<dbReference type="InterPro" id="IPR003660">
    <property type="entry name" value="HAMP_dom"/>
</dbReference>
<keyword evidence="2 4" id="KW-1133">Transmembrane helix</keyword>
<evidence type="ECO:0000256" key="4">
    <source>
        <dbReference type="SAM" id="Phobius"/>
    </source>
</evidence>
<dbReference type="GO" id="GO:0007165">
    <property type="term" value="P:signal transduction"/>
    <property type="evidence" value="ECO:0007669"/>
    <property type="project" value="InterPro"/>
</dbReference>
<comment type="caution">
    <text evidence="6">The sequence shown here is derived from an EMBL/GenBank/DDBJ whole genome shotgun (WGS) entry which is preliminary data.</text>
</comment>
<dbReference type="PANTHER" id="PTHR32089">
    <property type="entry name" value="METHYL-ACCEPTING CHEMOTAXIS PROTEIN MCPB"/>
    <property type="match status" value="1"/>
</dbReference>
<keyword evidence="1 4" id="KW-0812">Transmembrane</keyword>
<evidence type="ECO:0000256" key="3">
    <source>
        <dbReference type="SAM" id="MobiDB-lite"/>
    </source>
</evidence>
<dbReference type="OrthoDB" id="3647180at2"/>
<dbReference type="PROSITE" id="PS50885">
    <property type="entry name" value="HAMP"/>
    <property type="match status" value="2"/>
</dbReference>
<gene>
    <name evidence="6" type="ORF">SVIO_089940</name>
</gene>
<feature type="transmembrane region" description="Helical" evidence="4">
    <location>
        <begin position="309"/>
        <end position="330"/>
    </location>
</feature>
<protein>
    <recommendedName>
        <fullName evidence="5">HAMP domain-containing protein</fullName>
    </recommendedName>
</protein>
<feature type="domain" description="HAMP" evidence="5">
    <location>
        <begin position="331"/>
        <end position="383"/>
    </location>
</feature>
<dbReference type="PANTHER" id="PTHR32089:SF112">
    <property type="entry name" value="LYSOZYME-LIKE PROTEIN-RELATED"/>
    <property type="match status" value="1"/>
</dbReference>
<dbReference type="Proteomes" id="UP000301309">
    <property type="component" value="Unassembled WGS sequence"/>
</dbReference>
<evidence type="ECO:0000256" key="1">
    <source>
        <dbReference type="ARBA" id="ARBA00022692"/>
    </source>
</evidence>
<keyword evidence="7" id="KW-1185">Reference proteome</keyword>
<dbReference type="Gene3D" id="6.10.340.10">
    <property type="match status" value="2"/>
</dbReference>
<accession>A0A4D4L9X0</accession>
<sequence>MAASRSKRRHKVRRRADMSLLGGIRPPIAVLSVLLLSLAGITALTLGKPDNALVPKAVLTSQQYVAEDGAIALRASLDESVTDLTGTATLFNEGKPVSADTVLDKVGTVYQKWRGTAVIEIKSGKMLAARGENVPLTAIELGKLSRGDGLSPRMVRLENGQTRLIILALLSWKGRPQQLLVASSTLSFPGVDLGPGRAIGVVDSTGRLLSSHGALDSERARKQLASFAKTAARKGRQHPIKAKEPGAGGYTGVSGHLTGGAAEDVRTVGGYATLTPPRPGEPTTASSLGLTVVTEVDVSAKVSQITRPAFGVAAAGGLLLIGGLAVMVLLGTVQRPLIRLFLESRRLTRGDLARPVSVPRAGEAARVGAALERLRRQLQGEPADAPGPAAAARKGLGARALLAVCAVLLLVWSVPLMLVLNRADSSVKVPAQIVHDQKSRTVTLSDRVRRALNEGHADLSAVAALIGDRTTPEDMKKVLERTMQEHDRYQSMYVLGADGEILARAGDSPHHEDGKAPSKQAIEVTGEGGKKPVVTATAQAPGRGGAAVVGEFRIEFVNALLGRQGMGEVRVVDAKGRVIGGDSGYIAFEKAPSYMTSLLAAKQAKATVQRGGTVRVAAAAPFSGGGAAKSLQWSLASWQPAAGLAIPEYSLQNRTVLAGLLGLTAAAACLGWLHIVVVRPLRALAGQAEALAAGDRKTVLFPRHHDEVGAVVRSLELIRQQLQGQPRKRDGGSRTPAGVGRN</sequence>
<dbReference type="GO" id="GO:0016020">
    <property type="term" value="C:membrane"/>
    <property type="evidence" value="ECO:0007669"/>
    <property type="project" value="InterPro"/>
</dbReference>
<dbReference type="CDD" id="cd06225">
    <property type="entry name" value="HAMP"/>
    <property type="match status" value="1"/>
</dbReference>
<dbReference type="Pfam" id="PF00672">
    <property type="entry name" value="HAMP"/>
    <property type="match status" value="2"/>
</dbReference>
<organism evidence="6 7">
    <name type="scientific">Streptomyces violaceusniger</name>
    <dbReference type="NCBI Taxonomy" id="68280"/>
    <lineage>
        <taxon>Bacteria</taxon>
        <taxon>Bacillati</taxon>
        <taxon>Actinomycetota</taxon>
        <taxon>Actinomycetes</taxon>
        <taxon>Kitasatosporales</taxon>
        <taxon>Streptomycetaceae</taxon>
        <taxon>Streptomyces</taxon>
        <taxon>Streptomyces violaceusniger group</taxon>
    </lineage>
</organism>
<dbReference type="SMART" id="SM00304">
    <property type="entry name" value="HAMP"/>
    <property type="match status" value="2"/>
</dbReference>
<name>A0A4D4L9X0_STRVO</name>
<dbReference type="SUPFAM" id="SSF158472">
    <property type="entry name" value="HAMP domain-like"/>
    <property type="match status" value="1"/>
</dbReference>
<evidence type="ECO:0000259" key="5">
    <source>
        <dbReference type="PROSITE" id="PS50885"/>
    </source>
</evidence>
<proteinExistence type="predicted"/>
<feature type="transmembrane region" description="Helical" evidence="4">
    <location>
        <begin position="656"/>
        <end position="677"/>
    </location>
</feature>
<feature type="transmembrane region" description="Helical" evidence="4">
    <location>
        <begin position="400"/>
        <end position="420"/>
    </location>
</feature>
<feature type="region of interest" description="Disordered" evidence="3">
    <location>
        <begin position="722"/>
        <end position="742"/>
    </location>
</feature>
<evidence type="ECO:0000256" key="2">
    <source>
        <dbReference type="ARBA" id="ARBA00022989"/>
    </source>
</evidence>
<evidence type="ECO:0000313" key="7">
    <source>
        <dbReference type="Proteomes" id="UP000301309"/>
    </source>
</evidence>
<dbReference type="EMBL" id="BJHW01000002">
    <property type="protein sequence ID" value="GDY58371.1"/>
    <property type="molecule type" value="Genomic_DNA"/>
</dbReference>
<feature type="domain" description="HAMP" evidence="5">
    <location>
        <begin position="675"/>
        <end position="727"/>
    </location>
</feature>
<evidence type="ECO:0000313" key="6">
    <source>
        <dbReference type="EMBL" id="GDY58371.1"/>
    </source>
</evidence>
<dbReference type="AlphaFoldDB" id="A0A4D4L9X0"/>
<keyword evidence="4" id="KW-0472">Membrane</keyword>
<reference evidence="6 7" key="1">
    <citation type="journal article" date="2020" name="Int. J. Syst. Evol. Microbiol.">
        <title>Reclassification of Streptomyces castelarensis and Streptomyces sporoclivatus as later heterotypic synonyms of Streptomyces antimycoticus.</title>
        <authorList>
            <person name="Komaki H."/>
            <person name="Tamura T."/>
        </authorList>
    </citation>
    <scope>NUCLEOTIDE SEQUENCE [LARGE SCALE GENOMIC DNA]</scope>
    <source>
        <strain evidence="6 7">NBRC 13459</strain>
    </source>
</reference>